<gene>
    <name evidence="1" type="ORF">BDW59DRAFT_179017</name>
</gene>
<protein>
    <submittedName>
        <fullName evidence="1">Uncharacterized protein</fullName>
    </submittedName>
</protein>
<accession>A0ABR4IIY4</accession>
<keyword evidence="2" id="KW-1185">Reference proteome</keyword>
<evidence type="ECO:0000313" key="2">
    <source>
        <dbReference type="Proteomes" id="UP001610335"/>
    </source>
</evidence>
<name>A0ABR4IIY4_9EURO</name>
<organism evidence="1 2">
    <name type="scientific">Aspergillus cavernicola</name>
    <dbReference type="NCBI Taxonomy" id="176166"/>
    <lineage>
        <taxon>Eukaryota</taxon>
        <taxon>Fungi</taxon>
        <taxon>Dikarya</taxon>
        <taxon>Ascomycota</taxon>
        <taxon>Pezizomycotina</taxon>
        <taxon>Eurotiomycetes</taxon>
        <taxon>Eurotiomycetidae</taxon>
        <taxon>Eurotiales</taxon>
        <taxon>Aspergillaceae</taxon>
        <taxon>Aspergillus</taxon>
        <taxon>Aspergillus subgen. Nidulantes</taxon>
    </lineage>
</organism>
<dbReference type="EMBL" id="JBFXLS010000023">
    <property type="protein sequence ID" value="KAL2827739.1"/>
    <property type="molecule type" value="Genomic_DNA"/>
</dbReference>
<comment type="caution">
    <text evidence="1">The sequence shown here is derived from an EMBL/GenBank/DDBJ whole genome shotgun (WGS) entry which is preliminary data.</text>
</comment>
<sequence>MNSIQSTPIVSLDSSFLESPIPSERQESIVAHFWRSRNKFPKQHFQPYFQYYTEQCRVVYQSHGNGLPIRTHQHIVEIATCVQDGSSRSEVNEFVQKCQWISDTTSQEAINASIDLTVRLLFMLDVGDFANAYSGRKKLLWVQGSMHDFVRETFSEAISLEHDGLRLDGAFNVCKMIRIAGFGVELTCNLYDHLRLRDVDKTVIIFHHASFLTVHRQTSIFPPGLVDETLATLALLFPQGDKEVQRWYNKQDDPEELDKNILSCGMVGRQIGSYRYWHDRLVMLKTEFDRTQPSTISQWWNDRRDGRQWYPLWVALSLTVLFGLVQSIEGALQVYKAYHP</sequence>
<proteinExistence type="predicted"/>
<dbReference type="Proteomes" id="UP001610335">
    <property type="component" value="Unassembled WGS sequence"/>
</dbReference>
<evidence type="ECO:0000313" key="1">
    <source>
        <dbReference type="EMBL" id="KAL2827739.1"/>
    </source>
</evidence>
<reference evidence="1 2" key="1">
    <citation type="submission" date="2024-07" db="EMBL/GenBank/DDBJ databases">
        <title>Section-level genome sequencing and comparative genomics of Aspergillus sections Usti and Cavernicolus.</title>
        <authorList>
            <consortium name="Lawrence Berkeley National Laboratory"/>
            <person name="Nybo J.L."/>
            <person name="Vesth T.C."/>
            <person name="Theobald S."/>
            <person name="Frisvad J.C."/>
            <person name="Larsen T.O."/>
            <person name="Kjaerboelling I."/>
            <person name="Rothschild-Mancinelli K."/>
            <person name="Lyhne E.K."/>
            <person name="Kogle M.E."/>
            <person name="Barry K."/>
            <person name="Clum A."/>
            <person name="Na H."/>
            <person name="Ledsgaard L."/>
            <person name="Lin J."/>
            <person name="Lipzen A."/>
            <person name="Kuo A."/>
            <person name="Riley R."/>
            <person name="Mondo S."/>
            <person name="LaButti K."/>
            <person name="Haridas S."/>
            <person name="Pangalinan J."/>
            <person name="Salamov A.A."/>
            <person name="Simmons B.A."/>
            <person name="Magnuson J.K."/>
            <person name="Chen J."/>
            <person name="Drula E."/>
            <person name="Henrissat B."/>
            <person name="Wiebenga A."/>
            <person name="Lubbers R.J."/>
            <person name="Gomes A.C."/>
            <person name="Makela M.R."/>
            <person name="Stajich J."/>
            <person name="Grigoriev I.V."/>
            <person name="Mortensen U.H."/>
            <person name="De vries R.P."/>
            <person name="Baker S.E."/>
            <person name="Andersen M.R."/>
        </authorList>
    </citation>
    <scope>NUCLEOTIDE SEQUENCE [LARGE SCALE GENOMIC DNA]</scope>
    <source>
        <strain evidence="1 2">CBS 600.67</strain>
    </source>
</reference>